<keyword evidence="6" id="KW-0418">Kinase</keyword>
<name>A0AAV4RWX2_9ARAC</name>
<dbReference type="Pfam" id="PF01121">
    <property type="entry name" value="CoaE"/>
    <property type="match status" value="1"/>
</dbReference>
<sequence>MFLVGLTGGIASGKSSVSALLRNMGIEIIDADIIAREVVEPGKKAWRKIREEFGEAVFHPDGTLNRPALGQVVFSQPEKRRILNSITHPEVFKSMFFRAAKLFLCGHQFAVVDVPLLYESGKLYKYVHKTVVVVCEPAQQLERLMARDKVSESEALARINAQMPLVEKAKMADFVISNTGDRECTKEQVEALLTQLRALKTHWKYRFIFLGSILVTVSVIGVGPYILYKFLKQNLNLLQ</sequence>
<keyword evidence="7" id="KW-1185">Reference proteome</keyword>
<evidence type="ECO:0000256" key="1">
    <source>
        <dbReference type="ARBA" id="ARBA00009018"/>
    </source>
</evidence>
<dbReference type="PANTHER" id="PTHR10695">
    <property type="entry name" value="DEPHOSPHO-COA KINASE-RELATED"/>
    <property type="match status" value="1"/>
</dbReference>
<organism evidence="6 7">
    <name type="scientific">Caerostris darwini</name>
    <dbReference type="NCBI Taxonomy" id="1538125"/>
    <lineage>
        <taxon>Eukaryota</taxon>
        <taxon>Metazoa</taxon>
        <taxon>Ecdysozoa</taxon>
        <taxon>Arthropoda</taxon>
        <taxon>Chelicerata</taxon>
        <taxon>Arachnida</taxon>
        <taxon>Araneae</taxon>
        <taxon>Araneomorphae</taxon>
        <taxon>Entelegynae</taxon>
        <taxon>Araneoidea</taxon>
        <taxon>Araneidae</taxon>
        <taxon>Caerostris</taxon>
    </lineage>
</organism>
<evidence type="ECO:0000256" key="4">
    <source>
        <dbReference type="ARBA" id="ARBA00044157"/>
    </source>
</evidence>
<gene>
    <name evidence="6" type="primary">dcakd</name>
    <name evidence="6" type="ORF">CDAR_615691</name>
</gene>
<evidence type="ECO:0000256" key="2">
    <source>
        <dbReference type="ARBA" id="ARBA00022741"/>
    </source>
</evidence>
<dbReference type="GO" id="GO:0005737">
    <property type="term" value="C:cytoplasm"/>
    <property type="evidence" value="ECO:0007669"/>
    <property type="project" value="UniProtKB-ARBA"/>
</dbReference>
<evidence type="ECO:0000313" key="7">
    <source>
        <dbReference type="Proteomes" id="UP001054837"/>
    </source>
</evidence>
<evidence type="ECO:0000313" key="6">
    <source>
        <dbReference type="EMBL" id="GIY25209.1"/>
    </source>
</evidence>
<dbReference type="InterPro" id="IPR001977">
    <property type="entry name" value="Depp_CoAkinase"/>
</dbReference>
<dbReference type="GO" id="GO:0005524">
    <property type="term" value="F:ATP binding"/>
    <property type="evidence" value="ECO:0007669"/>
    <property type="project" value="UniProtKB-KW"/>
</dbReference>
<dbReference type="GO" id="GO:0015937">
    <property type="term" value="P:coenzyme A biosynthetic process"/>
    <property type="evidence" value="ECO:0007669"/>
    <property type="project" value="InterPro"/>
</dbReference>
<keyword evidence="5" id="KW-1133">Transmembrane helix</keyword>
<dbReference type="HAMAP" id="MF_00376">
    <property type="entry name" value="Dephospho_CoA_kinase"/>
    <property type="match status" value="1"/>
</dbReference>
<dbReference type="Proteomes" id="UP001054837">
    <property type="component" value="Unassembled WGS sequence"/>
</dbReference>
<keyword evidence="2" id="KW-0547">Nucleotide-binding</keyword>
<protein>
    <recommendedName>
        <fullName evidence="4">Dephospho-CoA kinase domain-containing protein</fullName>
    </recommendedName>
</protein>
<dbReference type="PANTHER" id="PTHR10695:SF46">
    <property type="entry name" value="BIFUNCTIONAL COENZYME A SYNTHASE-RELATED"/>
    <property type="match status" value="1"/>
</dbReference>
<dbReference type="NCBIfam" id="TIGR00152">
    <property type="entry name" value="dephospho-CoA kinase"/>
    <property type="match status" value="1"/>
</dbReference>
<dbReference type="SUPFAM" id="SSF52540">
    <property type="entry name" value="P-loop containing nucleoside triphosphate hydrolases"/>
    <property type="match status" value="1"/>
</dbReference>
<dbReference type="FunFam" id="3.40.50.300:FF:000485">
    <property type="entry name" value="Dephospho-CoA kinase CAB5"/>
    <property type="match status" value="1"/>
</dbReference>
<dbReference type="AlphaFoldDB" id="A0AAV4RWX2"/>
<feature type="transmembrane region" description="Helical" evidence="5">
    <location>
        <begin position="207"/>
        <end position="228"/>
    </location>
</feature>
<reference evidence="6 7" key="1">
    <citation type="submission" date="2021-06" db="EMBL/GenBank/DDBJ databases">
        <title>Caerostris darwini draft genome.</title>
        <authorList>
            <person name="Kono N."/>
            <person name="Arakawa K."/>
        </authorList>
    </citation>
    <scope>NUCLEOTIDE SEQUENCE [LARGE SCALE GENOMIC DNA]</scope>
</reference>
<dbReference type="EMBL" id="BPLQ01006783">
    <property type="protein sequence ID" value="GIY25209.1"/>
    <property type="molecule type" value="Genomic_DNA"/>
</dbReference>
<dbReference type="InterPro" id="IPR027417">
    <property type="entry name" value="P-loop_NTPase"/>
</dbReference>
<dbReference type="CDD" id="cd02022">
    <property type="entry name" value="DPCK"/>
    <property type="match status" value="1"/>
</dbReference>
<dbReference type="PROSITE" id="PS51219">
    <property type="entry name" value="DPCK"/>
    <property type="match status" value="1"/>
</dbReference>
<dbReference type="Gene3D" id="3.40.50.300">
    <property type="entry name" value="P-loop containing nucleotide triphosphate hydrolases"/>
    <property type="match status" value="1"/>
</dbReference>
<proteinExistence type="inferred from homology"/>
<keyword evidence="6" id="KW-0808">Transferase</keyword>
<keyword evidence="5" id="KW-0812">Transmembrane</keyword>
<keyword evidence="5" id="KW-0472">Membrane</keyword>
<comment type="caution">
    <text evidence="6">The sequence shown here is derived from an EMBL/GenBank/DDBJ whole genome shotgun (WGS) entry which is preliminary data.</text>
</comment>
<evidence type="ECO:0000256" key="3">
    <source>
        <dbReference type="ARBA" id="ARBA00022840"/>
    </source>
</evidence>
<evidence type="ECO:0000256" key="5">
    <source>
        <dbReference type="SAM" id="Phobius"/>
    </source>
</evidence>
<keyword evidence="3" id="KW-0067">ATP-binding</keyword>
<accession>A0AAV4RWX2</accession>
<dbReference type="GO" id="GO:0004140">
    <property type="term" value="F:dephospho-CoA kinase activity"/>
    <property type="evidence" value="ECO:0007669"/>
    <property type="project" value="InterPro"/>
</dbReference>
<comment type="similarity">
    <text evidence="1">Belongs to the CoaE family.</text>
</comment>